<feature type="transmembrane region" description="Helical" evidence="6">
    <location>
        <begin position="86"/>
        <end position="106"/>
    </location>
</feature>
<evidence type="ECO:0000313" key="7">
    <source>
        <dbReference type="EMBL" id="RVT59064.1"/>
    </source>
</evidence>
<keyword evidence="3 6" id="KW-0812">Transmembrane</keyword>
<protein>
    <submittedName>
        <fullName evidence="7">YihY/virulence factor BrkB family protein</fullName>
    </submittedName>
</protein>
<dbReference type="Pfam" id="PF03631">
    <property type="entry name" value="Virul_fac_BrkB"/>
    <property type="match status" value="1"/>
</dbReference>
<gene>
    <name evidence="7" type="ORF">EM808_19970</name>
</gene>
<feature type="transmembrane region" description="Helical" evidence="6">
    <location>
        <begin position="169"/>
        <end position="192"/>
    </location>
</feature>
<dbReference type="InterPro" id="IPR017039">
    <property type="entry name" value="Virul_fac_BrkB"/>
</dbReference>
<reference evidence="7 8" key="1">
    <citation type="submission" date="2019-01" db="EMBL/GenBank/DDBJ databases">
        <title>Bacillus sp. M5HDSG1-1, whole genome shotgun sequence.</title>
        <authorList>
            <person name="Tuo L."/>
        </authorList>
    </citation>
    <scope>NUCLEOTIDE SEQUENCE [LARGE SCALE GENOMIC DNA]</scope>
    <source>
        <strain evidence="7 8">M5HDSG1-1</strain>
    </source>
</reference>
<proteinExistence type="predicted"/>
<evidence type="ECO:0000313" key="8">
    <source>
        <dbReference type="Proteomes" id="UP000288024"/>
    </source>
</evidence>
<keyword evidence="2" id="KW-1003">Cell membrane</keyword>
<dbReference type="GeneID" id="87618061"/>
<name>A0A3S2W248_9BACI</name>
<dbReference type="PANTHER" id="PTHR30213">
    <property type="entry name" value="INNER MEMBRANE PROTEIN YHJD"/>
    <property type="match status" value="1"/>
</dbReference>
<evidence type="ECO:0000256" key="5">
    <source>
        <dbReference type="ARBA" id="ARBA00023136"/>
    </source>
</evidence>
<evidence type="ECO:0000256" key="6">
    <source>
        <dbReference type="SAM" id="Phobius"/>
    </source>
</evidence>
<dbReference type="RefSeq" id="WP_127740059.1">
    <property type="nucleotide sequence ID" value="NZ_CAJCKN010000003.1"/>
</dbReference>
<accession>A0A3S2W248</accession>
<evidence type="ECO:0000256" key="4">
    <source>
        <dbReference type="ARBA" id="ARBA00022989"/>
    </source>
</evidence>
<dbReference type="EMBL" id="RZTZ01000010">
    <property type="protein sequence ID" value="RVT59064.1"/>
    <property type="molecule type" value="Genomic_DNA"/>
</dbReference>
<dbReference type="PIRSF" id="PIRSF035875">
    <property type="entry name" value="RNase_BN"/>
    <property type="match status" value="1"/>
</dbReference>
<sequence>MGEATSFVKQLAVKIKNDDVFDLAAQLAYYFLLSIFPLIIFMMTLLPYLPITKDDLLNLISQFAPGDSMDIIETNLEQVLSRNGTLLSFGIIATIWSASNGLNAIIKALNKAYEVEETRSFIVARAMSVVLTLGMIAVVVIALLLPVFGEQIGVFLFSQFNLSDEFLSVWRALRFLVSPVILFIVFLALYWVAPNKKITCVSAIPGALFASIGWVLVSLGFSFYVGNFGNYSATYGGIGAIIVLMIWFYLTGIIIIIGGIVNAIFTSRKKKPC</sequence>
<evidence type="ECO:0000256" key="1">
    <source>
        <dbReference type="ARBA" id="ARBA00004651"/>
    </source>
</evidence>
<dbReference type="NCBIfam" id="TIGR00765">
    <property type="entry name" value="yihY_not_rbn"/>
    <property type="match status" value="1"/>
</dbReference>
<dbReference type="PANTHER" id="PTHR30213:SF0">
    <property type="entry name" value="UPF0761 MEMBRANE PROTEIN YIHY"/>
    <property type="match status" value="1"/>
</dbReference>
<comment type="subcellular location">
    <subcellularLocation>
        <location evidence="1">Cell membrane</location>
        <topology evidence="1">Multi-pass membrane protein</topology>
    </subcellularLocation>
</comment>
<organism evidence="7 8">
    <name type="scientific">Niallia taxi</name>
    <dbReference type="NCBI Taxonomy" id="2499688"/>
    <lineage>
        <taxon>Bacteria</taxon>
        <taxon>Bacillati</taxon>
        <taxon>Bacillota</taxon>
        <taxon>Bacilli</taxon>
        <taxon>Bacillales</taxon>
        <taxon>Bacillaceae</taxon>
        <taxon>Niallia</taxon>
    </lineage>
</organism>
<keyword evidence="4 6" id="KW-1133">Transmembrane helix</keyword>
<comment type="caution">
    <text evidence="7">The sequence shown here is derived from an EMBL/GenBank/DDBJ whole genome shotgun (WGS) entry which is preliminary data.</text>
</comment>
<evidence type="ECO:0000256" key="3">
    <source>
        <dbReference type="ARBA" id="ARBA00022692"/>
    </source>
</evidence>
<keyword evidence="5 6" id="KW-0472">Membrane</keyword>
<evidence type="ECO:0000256" key="2">
    <source>
        <dbReference type="ARBA" id="ARBA00022475"/>
    </source>
</evidence>
<feature type="transmembrane region" description="Helical" evidence="6">
    <location>
        <begin position="204"/>
        <end position="225"/>
    </location>
</feature>
<dbReference type="AlphaFoldDB" id="A0A3S2W248"/>
<feature type="transmembrane region" description="Helical" evidence="6">
    <location>
        <begin position="126"/>
        <end position="149"/>
    </location>
</feature>
<dbReference type="Proteomes" id="UP000288024">
    <property type="component" value="Unassembled WGS sequence"/>
</dbReference>
<feature type="transmembrane region" description="Helical" evidence="6">
    <location>
        <begin position="27"/>
        <end position="49"/>
    </location>
</feature>
<feature type="transmembrane region" description="Helical" evidence="6">
    <location>
        <begin position="237"/>
        <end position="265"/>
    </location>
</feature>
<dbReference type="GO" id="GO:0005886">
    <property type="term" value="C:plasma membrane"/>
    <property type="evidence" value="ECO:0007669"/>
    <property type="project" value="UniProtKB-SubCell"/>
</dbReference>
<keyword evidence="8" id="KW-1185">Reference proteome</keyword>